<dbReference type="EMBL" id="VDMD01000017">
    <property type="protein sequence ID" value="TRM61323.1"/>
    <property type="molecule type" value="Genomic_DNA"/>
</dbReference>
<dbReference type="InterPro" id="IPR050600">
    <property type="entry name" value="SETD3_SETD6_MTase"/>
</dbReference>
<keyword evidence="2" id="KW-1185">Reference proteome</keyword>
<evidence type="ECO:0008006" key="3">
    <source>
        <dbReference type="Google" id="ProtNLM"/>
    </source>
</evidence>
<evidence type="ECO:0000313" key="2">
    <source>
        <dbReference type="Proteomes" id="UP000320762"/>
    </source>
</evidence>
<dbReference type="GO" id="GO:0016279">
    <property type="term" value="F:protein-lysine N-methyltransferase activity"/>
    <property type="evidence" value="ECO:0007669"/>
    <property type="project" value="TreeGrafter"/>
</dbReference>
<evidence type="ECO:0000313" key="1">
    <source>
        <dbReference type="EMBL" id="TRM61323.1"/>
    </source>
</evidence>
<gene>
    <name evidence="1" type="ORF">BD626DRAFT_460092</name>
</gene>
<dbReference type="InterPro" id="IPR046341">
    <property type="entry name" value="SET_dom_sf"/>
</dbReference>
<sequence>MDPFSSQGVGQSRVSVLLSWCAEEGIAIDRRVYVADGPSGISVHSTGKEIHPRETVVSIPRSAILSMRNCTVRQAIADGPYSDWRYDHLNLALALYTEILYGPKSHWYGYLQSLPDERPDLPLFWRVHRVGSSSEDGDVAWQWLQGTEVDRLSARKESRREAPSHATVRRYFDEMVAPLCIGLTELSTNPPTFVGLIRAYALVCSRAFVTDLYHGLCMVPIADAFNHHMQNHVHLEVEDTVCPHCGSQEICAHDSDDEENAPSDLDISSYPNAANEGTFEMVTNTLVPPTTEVFNTYGETLSNAELLLSYGFLLDQNDNDHLSWEITDPDLLDEPKSEVLRDLYINIYDAIPQGTLDAFEESELVEHTSDKLSALSISGEGKISSRLWLLLAVQSLLLGEVTAGDVKAILDRIPSMIEAQLDLEAQTSDEDEDAMDEVLQDSQVMHIPRLVLALCQRRRASYRGGGIYTLEELGIELDNLPETWTRTRSAMTLLIGERSILDSCEAAWSDLVTSISD</sequence>
<organism evidence="1 2">
    <name type="scientific">Schizophyllum amplum</name>
    <dbReference type="NCBI Taxonomy" id="97359"/>
    <lineage>
        <taxon>Eukaryota</taxon>
        <taxon>Fungi</taxon>
        <taxon>Dikarya</taxon>
        <taxon>Basidiomycota</taxon>
        <taxon>Agaricomycotina</taxon>
        <taxon>Agaricomycetes</taxon>
        <taxon>Agaricomycetidae</taxon>
        <taxon>Agaricales</taxon>
        <taxon>Schizophyllaceae</taxon>
        <taxon>Schizophyllum</taxon>
    </lineage>
</organism>
<dbReference type="PANTHER" id="PTHR13271">
    <property type="entry name" value="UNCHARACTERIZED PUTATIVE METHYLTRANSFERASE"/>
    <property type="match status" value="1"/>
</dbReference>
<dbReference type="STRING" id="97359.A0A550C952"/>
<dbReference type="SUPFAM" id="SSF82199">
    <property type="entry name" value="SET domain"/>
    <property type="match status" value="1"/>
</dbReference>
<comment type="caution">
    <text evidence="1">The sequence shown here is derived from an EMBL/GenBank/DDBJ whole genome shotgun (WGS) entry which is preliminary data.</text>
</comment>
<dbReference type="Gene3D" id="3.90.1410.10">
    <property type="entry name" value="set domain protein methyltransferase, domain 1"/>
    <property type="match status" value="1"/>
</dbReference>
<reference evidence="1 2" key="1">
    <citation type="journal article" date="2019" name="New Phytol.">
        <title>Comparative genomics reveals unique wood-decay strategies and fruiting body development in the Schizophyllaceae.</title>
        <authorList>
            <person name="Almasi E."/>
            <person name="Sahu N."/>
            <person name="Krizsan K."/>
            <person name="Balint B."/>
            <person name="Kovacs G.M."/>
            <person name="Kiss B."/>
            <person name="Cseklye J."/>
            <person name="Drula E."/>
            <person name="Henrissat B."/>
            <person name="Nagy I."/>
            <person name="Chovatia M."/>
            <person name="Adam C."/>
            <person name="LaButti K."/>
            <person name="Lipzen A."/>
            <person name="Riley R."/>
            <person name="Grigoriev I.V."/>
            <person name="Nagy L.G."/>
        </authorList>
    </citation>
    <scope>NUCLEOTIDE SEQUENCE [LARGE SCALE GENOMIC DNA]</scope>
    <source>
        <strain evidence="1 2">NL-1724</strain>
    </source>
</reference>
<name>A0A550C952_9AGAR</name>
<accession>A0A550C952</accession>
<dbReference type="OrthoDB" id="441812at2759"/>
<dbReference type="GO" id="GO:0005634">
    <property type="term" value="C:nucleus"/>
    <property type="evidence" value="ECO:0007669"/>
    <property type="project" value="TreeGrafter"/>
</dbReference>
<dbReference type="AlphaFoldDB" id="A0A550C952"/>
<proteinExistence type="predicted"/>
<dbReference type="CDD" id="cd10527">
    <property type="entry name" value="SET_LSMT"/>
    <property type="match status" value="1"/>
</dbReference>
<dbReference type="Proteomes" id="UP000320762">
    <property type="component" value="Unassembled WGS sequence"/>
</dbReference>
<dbReference type="PANTHER" id="PTHR13271:SF34">
    <property type="entry name" value="N-LYSINE METHYLTRANSFERASE SETD6"/>
    <property type="match status" value="1"/>
</dbReference>
<protein>
    <recommendedName>
        <fullName evidence="3">SET domain-containing protein</fullName>
    </recommendedName>
</protein>